<dbReference type="RefSeq" id="WP_278228575.1">
    <property type="nucleotide sequence ID" value="NZ_JAOWLV010000015.1"/>
</dbReference>
<accession>A0AAP3Z3B4</accession>
<dbReference type="AlphaFoldDB" id="A0AAP3Z3B4"/>
<dbReference type="InterPro" id="IPR001387">
    <property type="entry name" value="Cro/C1-type_HTH"/>
</dbReference>
<sequence>MINKRYGAVFRQLREQKELPLSFFEKVGISKSSISKFERGEVMMAYDKIYCLLDAIDVSVAEYDLLINNFYSPFQELFFIEMEKAEFSQNKKRLQKLFEEVDGSSPTLMNLIVKSKISSLSNGEVHKILEYLGRTSFWTYFELSLLQATIEGNNIEVSKQFFSKIEKNIFKFQGVFKYQRKISLIVLHYILNLALHGEKELSLEMYSKIIKVEYSEFDFFICCLKGLVKGFIKYRFDDKKEGYKECMVALERLEDLGSKELRCYYEKLTNITVSNNLN</sequence>
<dbReference type="Proteomes" id="UP001152598">
    <property type="component" value="Unassembled WGS sequence"/>
</dbReference>
<reference evidence="2" key="2">
    <citation type="journal article" date="2023" name="Food Microbiol.">
        <title>Evaluation of the fermentation potential of lactic acid bacteria isolated from herbs, fruits and vegetables as starter cultures in nut-based milk alternatives.</title>
        <authorList>
            <person name="Huang W."/>
            <person name="Dong A."/>
            <person name="Pham H.T."/>
            <person name="Zhou C."/>
            <person name="Huo Z."/>
            <person name="Watjen A.P."/>
            <person name="Prakash S."/>
            <person name="Bang-Berthelsen C.H."/>
            <person name="Turner M.S."/>
        </authorList>
    </citation>
    <scope>NUCLEOTIDE SEQUENCE</scope>
    <source>
        <strain evidence="2">54</strain>
    </source>
</reference>
<dbReference type="GO" id="GO:0003677">
    <property type="term" value="F:DNA binding"/>
    <property type="evidence" value="ECO:0007669"/>
    <property type="project" value="InterPro"/>
</dbReference>
<evidence type="ECO:0000259" key="1">
    <source>
        <dbReference type="PROSITE" id="PS50943"/>
    </source>
</evidence>
<dbReference type="SMART" id="SM00530">
    <property type="entry name" value="HTH_XRE"/>
    <property type="match status" value="1"/>
</dbReference>
<dbReference type="InterPro" id="IPR053163">
    <property type="entry name" value="HTH-type_regulator_Rgg"/>
</dbReference>
<dbReference type="Gene3D" id="1.10.260.40">
    <property type="entry name" value="lambda repressor-like DNA-binding domains"/>
    <property type="match status" value="1"/>
</dbReference>
<dbReference type="EMBL" id="JAOWLV010000015">
    <property type="protein sequence ID" value="MDG4977608.1"/>
    <property type="molecule type" value="Genomic_DNA"/>
</dbReference>
<dbReference type="NCBIfam" id="TIGR01716">
    <property type="entry name" value="RGG_Cterm"/>
    <property type="match status" value="1"/>
</dbReference>
<comment type="caution">
    <text evidence="2">The sequence shown here is derived from an EMBL/GenBank/DDBJ whole genome shotgun (WGS) entry which is preliminary data.</text>
</comment>
<dbReference type="Pfam" id="PF21259">
    <property type="entry name" value="Rgg_C"/>
    <property type="match status" value="1"/>
</dbReference>
<dbReference type="Pfam" id="PF01381">
    <property type="entry name" value="HTH_3"/>
    <property type="match status" value="1"/>
</dbReference>
<dbReference type="InterPro" id="IPR010982">
    <property type="entry name" value="Lambda_DNA-bd_dom_sf"/>
</dbReference>
<dbReference type="CDD" id="cd00093">
    <property type="entry name" value="HTH_XRE"/>
    <property type="match status" value="1"/>
</dbReference>
<dbReference type="InterPro" id="IPR010057">
    <property type="entry name" value="Transcription_activator_Rgg_C"/>
</dbReference>
<evidence type="ECO:0000313" key="2">
    <source>
        <dbReference type="EMBL" id="MDG4977608.1"/>
    </source>
</evidence>
<organism evidence="2 3">
    <name type="scientific">Lactococcus lactis</name>
    <dbReference type="NCBI Taxonomy" id="1358"/>
    <lineage>
        <taxon>Bacteria</taxon>
        <taxon>Bacillati</taxon>
        <taxon>Bacillota</taxon>
        <taxon>Bacilli</taxon>
        <taxon>Lactobacillales</taxon>
        <taxon>Streptococcaceae</taxon>
        <taxon>Lactococcus</taxon>
    </lineage>
</organism>
<gene>
    <name evidence="2" type="ORF">OGZ50_12790</name>
</gene>
<feature type="domain" description="HTH cro/C1-type" evidence="1">
    <location>
        <begin position="25"/>
        <end position="63"/>
    </location>
</feature>
<name>A0AAP3Z3B4_9LACT</name>
<protein>
    <submittedName>
        <fullName evidence="2">Helix-turn-helix domain-containing protein</fullName>
    </submittedName>
</protein>
<evidence type="ECO:0000313" key="3">
    <source>
        <dbReference type="Proteomes" id="UP001152598"/>
    </source>
</evidence>
<proteinExistence type="predicted"/>
<dbReference type="PROSITE" id="PS50943">
    <property type="entry name" value="HTH_CROC1"/>
    <property type="match status" value="1"/>
</dbReference>
<reference evidence="2" key="1">
    <citation type="submission" date="2022-10" db="EMBL/GenBank/DDBJ databases">
        <authorList>
            <person name="Turner M.S."/>
            <person name="Huang W."/>
        </authorList>
    </citation>
    <scope>NUCLEOTIDE SEQUENCE</scope>
    <source>
        <strain evidence="2">54</strain>
    </source>
</reference>
<dbReference type="SUPFAM" id="SSF47413">
    <property type="entry name" value="lambda repressor-like DNA-binding domains"/>
    <property type="match status" value="1"/>
</dbReference>
<dbReference type="PANTHER" id="PTHR37038">
    <property type="entry name" value="TRANSCRIPTIONAL REGULATOR-RELATED"/>
    <property type="match status" value="1"/>
</dbReference>